<feature type="signal peptide" evidence="6">
    <location>
        <begin position="1"/>
        <end position="19"/>
    </location>
</feature>
<dbReference type="RefSeq" id="XP_028146660.1">
    <property type="nucleotide sequence ID" value="XM_028290859.1"/>
</dbReference>
<reference evidence="7" key="2">
    <citation type="submission" date="2025-05" db="UniProtKB">
        <authorList>
            <consortium name="EnsemblMetazoa"/>
        </authorList>
    </citation>
    <scope>IDENTIFICATION</scope>
</reference>
<dbReference type="PANTHER" id="PTHR13234">
    <property type="entry name" value="GAMMA-INTERFERON INDUCIBLE LYSOSOMAL THIOL REDUCTASE GILT"/>
    <property type="match status" value="1"/>
</dbReference>
<evidence type="ECO:0000313" key="8">
    <source>
        <dbReference type="Proteomes" id="UP001652700"/>
    </source>
</evidence>
<keyword evidence="5" id="KW-0325">Glycoprotein</keyword>
<dbReference type="InterPro" id="IPR004911">
    <property type="entry name" value="Interferon-induced_GILT"/>
</dbReference>
<evidence type="ECO:0000256" key="4">
    <source>
        <dbReference type="ARBA" id="ARBA00022729"/>
    </source>
</evidence>
<proteinExistence type="inferred from homology"/>
<dbReference type="EnsemblMetazoa" id="XM_050653878.1">
    <property type="protein sequence ID" value="XP_050509835.1"/>
    <property type="gene ID" value="LOC126886813"/>
</dbReference>
<evidence type="ECO:0000256" key="5">
    <source>
        <dbReference type="ARBA" id="ARBA00023180"/>
    </source>
</evidence>
<protein>
    <submittedName>
        <fullName evidence="9">Gamma-interferon-inducible lysosomal thiol reductase-like</fullName>
    </submittedName>
</protein>
<evidence type="ECO:0000256" key="3">
    <source>
        <dbReference type="ARBA" id="ARBA00022525"/>
    </source>
</evidence>
<dbReference type="GO" id="GO:0005576">
    <property type="term" value="C:extracellular region"/>
    <property type="evidence" value="ECO:0007669"/>
    <property type="project" value="UniProtKB-SubCell"/>
</dbReference>
<evidence type="ECO:0000313" key="9">
    <source>
        <dbReference type="RefSeq" id="XP_028146660.1"/>
    </source>
</evidence>
<evidence type="ECO:0000256" key="1">
    <source>
        <dbReference type="ARBA" id="ARBA00004613"/>
    </source>
</evidence>
<keyword evidence="4 6" id="KW-0732">Signal</keyword>
<sequence>MFLKVILVLAASLCISCSAQDSDLNVTLFYEGLCPYCHNFIVDQLYPGYQKLGDSFKLDVVPYGWETYKKLADGTIQYTCQHGENECTVNRIHACVIDQNPTQSDLISFMQCHLSQASAYNIYEELMDMAKDCSGGTISFDRVQNCVEGSHADELLMAYSERQSKLYPALPFVPNIRFNGVYDTELEDEATKDFFATICKVLKDNKPEVCG</sequence>
<dbReference type="Proteomes" id="UP001652700">
    <property type="component" value="Unplaced"/>
</dbReference>
<reference evidence="9" key="1">
    <citation type="submission" date="2025-04" db="UniProtKB">
        <authorList>
            <consortium name="RefSeq"/>
        </authorList>
    </citation>
    <scope>IDENTIFICATION</scope>
    <source>
        <tissue evidence="9">Whole insect</tissue>
    </source>
</reference>
<keyword evidence="8" id="KW-1185">Reference proteome</keyword>
<comment type="subcellular location">
    <subcellularLocation>
        <location evidence="1">Secreted</location>
    </subcellularLocation>
</comment>
<dbReference type="InParanoid" id="A0A6P7GS75"/>
<name>A0A6P7GS75_DIAVI</name>
<comment type="similarity">
    <text evidence="2">Belongs to the GILT family.</text>
</comment>
<evidence type="ECO:0000313" key="7">
    <source>
        <dbReference type="EnsemblMetazoa" id="XP_050509835.1"/>
    </source>
</evidence>
<dbReference type="AlphaFoldDB" id="A0A6P7GS75"/>
<organism evidence="9">
    <name type="scientific">Diabrotica virgifera virgifera</name>
    <name type="common">western corn rootworm</name>
    <dbReference type="NCBI Taxonomy" id="50390"/>
    <lineage>
        <taxon>Eukaryota</taxon>
        <taxon>Metazoa</taxon>
        <taxon>Ecdysozoa</taxon>
        <taxon>Arthropoda</taxon>
        <taxon>Hexapoda</taxon>
        <taxon>Insecta</taxon>
        <taxon>Pterygota</taxon>
        <taxon>Neoptera</taxon>
        <taxon>Endopterygota</taxon>
        <taxon>Coleoptera</taxon>
        <taxon>Polyphaga</taxon>
        <taxon>Cucujiformia</taxon>
        <taxon>Chrysomeloidea</taxon>
        <taxon>Chrysomelidae</taxon>
        <taxon>Galerucinae</taxon>
        <taxon>Diabroticina</taxon>
        <taxon>Diabroticites</taxon>
        <taxon>Diabrotica</taxon>
    </lineage>
</organism>
<accession>A0A6P7GS75</accession>
<gene>
    <name evidence="9" type="primary">LOC114340128</name>
</gene>
<dbReference type="PANTHER" id="PTHR13234:SF8">
    <property type="entry name" value="GAMMA-INTERFERON-INDUCIBLE LYSOSOMAL THIOL REDUCTASE"/>
    <property type="match status" value="1"/>
</dbReference>
<dbReference type="OrthoDB" id="958254at2759"/>
<dbReference type="Pfam" id="PF03227">
    <property type="entry name" value="GILT"/>
    <property type="match status" value="1"/>
</dbReference>
<dbReference type="GO" id="GO:0016671">
    <property type="term" value="F:oxidoreductase activity, acting on a sulfur group of donors, disulfide as acceptor"/>
    <property type="evidence" value="ECO:0007669"/>
    <property type="project" value="InterPro"/>
</dbReference>
<evidence type="ECO:0000256" key="2">
    <source>
        <dbReference type="ARBA" id="ARBA00005679"/>
    </source>
</evidence>
<evidence type="ECO:0000256" key="6">
    <source>
        <dbReference type="SAM" id="SignalP"/>
    </source>
</evidence>
<feature type="chain" id="PRO_5027977109" evidence="6">
    <location>
        <begin position="20"/>
        <end position="211"/>
    </location>
</feature>
<keyword evidence="3" id="KW-0964">Secreted</keyword>